<evidence type="ECO:0000313" key="8">
    <source>
        <dbReference type="Proteomes" id="UP000037558"/>
    </source>
</evidence>
<keyword evidence="4" id="KW-0342">GTP-binding</keyword>
<proteinExistence type="predicted"/>
<name>A0A0M0LBV2_9BACI</name>
<dbReference type="GO" id="GO:0016020">
    <property type="term" value="C:membrane"/>
    <property type="evidence" value="ECO:0007669"/>
    <property type="project" value="UniProtKB-SubCell"/>
</dbReference>
<dbReference type="GO" id="GO:0003924">
    <property type="term" value="F:GTPase activity"/>
    <property type="evidence" value="ECO:0007669"/>
    <property type="project" value="InterPro"/>
</dbReference>
<dbReference type="PANTHER" id="PTHR10465">
    <property type="entry name" value="TRANSMEMBRANE GTPASE FZO1"/>
    <property type="match status" value="1"/>
</dbReference>
<comment type="caution">
    <text evidence="7">The sequence shown here is derived from an EMBL/GenBank/DDBJ whole genome shotgun (WGS) entry which is preliminary data.</text>
</comment>
<keyword evidence="2" id="KW-0547">Nucleotide-binding</keyword>
<dbReference type="Gene3D" id="3.40.50.300">
    <property type="entry name" value="P-loop containing nucleotide triphosphate hydrolases"/>
    <property type="match status" value="1"/>
</dbReference>
<evidence type="ECO:0000256" key="1">
    <source>
        <dbReference type="ARBA" id="ARBA00004370"/>
    </source>
</evidence>
<organism evidence="7 8">
    <name type="scientific">Priestia koreensis</name>
    <dbReference type="NCBI Taxonomy" id="284581"/>
    <lineage>
        <taxon>Bacteria</taxon>
        <taxon>Bacillati</taxon>
        <taxon>Bacillota</taxon>
        <taxon>Bacilli</taxon>
        <taxon>Bacillales</taxon>
        <taxon>Bacillaceae</taxon>
        <taxon>Priestia</taxon>
    </lineage>
</organism>
<dbReference type="AlphaFoldDB" id="A0A0M0LBV2"/>
<dbReference type="SUPFAM" id="SSF52540">
    <property type="entry name" value="P-loop containing nucleoside triphosphate hydrolases"/>
    <property type="match status" value="1"/>
</dbReference>
<dbReference type="InterPro" id="IPR027417">
    <property type="entry name" value="P-loop_NTPase"/>
</dbReference>
<evidence type="ECO:0000256" key="2">
    <source>
        <dbReference type="ARBA" id="ARBA00022741"/>
    </source>
</evidence>
<evidence type="ECO:0000313" key="7">
    <source>
        <dbReference type="EMBL" id="KOO48163.1"/>
    </source>
</evidence>
<dbReference type="RefSeq" id="WP_053400311.1">
    <property type="nucleotide sequence ID" value="NZ_LILC01000006.1"/>
</dbReference>
<evidence type="ECO:0000256" key="4">
    <source>
        <dbReference type="ARBA" id="ARBA00023134"/>
    </source>
</evidence>
<dbReference type="InterPro" id="IPR045063">
    <property type="entry name" value="Dynamin_N"/>
</dbReference>
<dbReference type="GO" id="GO:0008053">
    <property type="term" value="P:mitochondrial fusion"/>
    <property type="evidence" value="ECO:0007669"/>
    <property type="project" value="TreeGrafter"/>
</dbReference>
<comment type="subcellular location">
    <subcellularLocation>
        <location evidence="1">Membrane</location>
    </subcellularLocation>
</comment>
<evidence type="ECO:0000259" key="6">
    <source>
        <dbReference type="Pfam" id="PF00350"/>
    </source>
</evidence>
<dbReference type="PANTHER" id="PTHR10465:SF0">
    <property type="entry name" value="SARCALUMENIN"/>
    <property type="match status" value="1"/>
</dbReference>
<dbReference type="EMBL" id="LILC01000006">
    <property type="protein sequence ID" value="KOO48163.1"/>
    <property type="molecule type" value="Genomic_DNA"/>
</dbReference>
<evidence type="ECO:0000256" key="5">
    <source>
        <dbReference type="ARBA" id="ARBA00023136"/>
    </source>
</evidence>
<reference evidence="8" key="1">
    <citation type="submission" date="2015-08" db="EMBL/GenBank/DDBJ databases">
        <title>Fjat-14210 dsm16467.</title>
        <authorList>
            <person name="Liu B."/>
            <person name="Wang J."/>
            <person name="Zhu Y."/>
            <person name="Liu G."/>
            <person name="Chen Q."/>
            <person name="Chen Z."/>
            <person name="Lan J."/>
            <person name="Che J."/>
            <person name="Ge C."/>
            <person name="Shi H."/>
            <person name="Pan Z."/>
            <person name="Liu X."/>
        </authorList>
    </citation>
    <scope>NUCLEOTIDE SEQUENCE [LARGE SCALE GENOMIC DNA]</scope>
    <source>
        <strain evidence="8">DSM 16467</strain>
    </source>
</reference>
<protein>
    <submittedName>
        <fullName evidence="7">GTP-binding protein</fullName>
    </submittedName>
</protein>
<gene>
    <name evidence="7" type="ORF">AMD01_04985</name>
</gene>
<accession>A0A0M0LBV2</accession>
<keyword evidence="5" id="KW-0472">Membrane</keyword>
<dbReference type="OrthoDB" id="9816479at2"/>
<dbReference type="PATRIC" id="fig|284581.3.peg.1382"/>
<dbReference type="Proteomes" id="UP000037558">
    <property type="component" value="Unassembled WGS sequence"/>
</dbReference>
<keyword evidence="8" id="KW-1185">Reference proteome</keyword>
<feature type="domain" description="Dynamin N-terminal" evidence="6">
    <location>
        <begin position="23"/>
        <end position="183"/>
    </location>
</feature>
<dbReference type="GO" id="GO:0005525">
    <property type="term" value="F:GTP binding"/>
    <property type="evidence" value="ECO:0007669"/>
    <property type="project" value="UniProtKB-KW"/>
</dbReference>
<dbReference type="STRING" id="284581.AMD01_04985"/>
<dbReference type="Pfam" id="PF00350">
    <property type="entry name" value="Dynamin_N"/>
    <property type="match status" value="1"/>
</dbReference>
<sequence>MPEEDLVKWKPNILNKANVYSYLVVGTMSAGKSTFLNSLIGLEIFPSKNEACTSKVISYFANPDMKSFLYLKNNAKKPSLRKKLDTSHLDKWNKDEKIKEVIIEGPINTNQGTHFCVIDTPGPNNSMDKNHEVAMERAIQKSNYKKVFYILNASQLGTEDDQRLLHFIKENCGEKKVLFVVNKSDVIDDTQEENLTLISKSVEKYLTQNGFKVPKIYFVSSLAGLLAMKVTNNIEITRKESRDYQRLIMLLDKKLSEYNLNVTNRSSSKTKAASFEDLLWIRSGIPEILNIL</sequence>
<dbReference type="InterPro" id="IPR027094">
    <property type="entry name" value="Mitofusin_fam"/>
</dbReference>
<evidence type="ECO:0000256" key="3">
    <source>
        <dbReference type="ARBA" id="ARBA00022801"/>
    </source>
</evidence>
<keyword evidence="3" id="KW-0378">Hydrolase</keyword>